<gene>
    <name evidence="4" type="ORF">BYL167_LOCUS48758</name>
    <name evidence="2" type="ORF">GIL414_LOCUS45271</name>
    <name evidence="3" type="ORF">SMN809_LOCUS46147</name>
</gene>
<feature type="non-terminal residue" evidence="4">
    <location>
        <position position="1"/>
    </location>
</feature>
<name>A0A8S3BET9_9BILA</name>
<dbReference type="Gene3D" id="2.30.30.140">
    <property type="match status" value="1"/>
</dbReference>
<accession>A0A8S3BET9</accession>
<sequence>NTVTIRLASSNRRQSNDSNSNHHYSRSGLAAFINPTNPDEKQATIKQIIDNSIYTVIFNDGDERSLRRSSLCLQGIRLYQ</sequence>
<evidence type="ECO:0000256" key="1">
    <source>
        <dbReference type="SAM" id="MobiDB-lite"/>
    </source>
</evidence>
<organism evidence="4 5">
    <name type="scientific">Rotaria magnacalcarata</name>
    <dbReference type="NCBI Taxonomy" id="392030"/>
    <lineage>
        <taxon>Eukaryota</taxon>
        <taxon>Metazoa</taxon>
        <taxon>Spiralia</taxon>
        <taxon>Gnathifera</taxon>
        <taxon>Rotifera</taxon>
        <taxon>Eurotatoria</taxon>
        <taxon>Bdelloidea</taxon>
        <taxon>Philodinida</taxon>
        <taxon>Philodinidae</taxon>
        <taxon>Rotaria</taxon>
    </lineage>
</organism>
<evidence type="ECO:0000313" key="3">
    <source>
        <dbReference type="EMBL" id="CAF4776293.1"/>
    </source>
</evidence>
<dbReference type="Proteomes" id="UP000681720">
    <property type="component" value="Unassembled WGS sequence"/>
</dbReference>
<evidence type="ECO:0000313" key="5">
    <source>
        <dbReference type="Proteomes" id="UP000681967"/>
    </source>
</evidence>
<evidence type="ECO:0000313" key="2">
    <source>
        <dbReference type="EMBL" id="CAF4753924.1"/>
    </source>
</evidence>
<dbReference type="EMBL" id="CAJOBI010142950">
    <property type="protein sequence ID" value="CAF4776293.1"/>
    <property type="molecule type" value="Genomic_DNA"/>
</dbReference>
<feature type="compositionally biased region" description="Low complexity" evidence="1">
    <location>
        <begin position="9"/>
        <end position="21"/>
    </location>
</feature>
<protein>
    <submittedName>
        <fullName evidence="4">Uncharacterized protein</fullName>
    </submittedName>
</protein>
<dbReference type="EMBL" id="CAJOBJ010138814">
    <property type="protein sequence ID" value="CAF4753924.1"/>
    <property type="molecule type" value="Genomic_DNA"/>
</dbReference>
<dbReference type="Proteomes" id="UP000676336">
    <property type="component" value="Unassembled WGS sequence"/>
</dbReference>
<feature type="region of interest" description="Disordered" evidence="1">
    <location>
        <begin position="1"/>
        <end position="24"/>
    </location>
</feature>
<proteinExistence type="predicted"/>
<comment type="caution">
    <text evidence="4">The sequence shown here is derived from an EMBL/GenBank/DDBJ whole genome shotgun (WGS) entry which is preliminary data.</text>
</comment>
<evidence type="ECO:0000313" key="4">
    <source>
        <dbReference type="EMBL" id="CAF4815683.1"/>
    </source>
</evidence>
<dbReference type="Proteomes" id="UP000681967">
    <property type="component" value="Unassembled WGS sequence"/>
</dbReference>
<dbReference type="EMBL" id="CAJOBH010143393">
    <property type="protein sequence ID" value="CAF4815683.1"/>
    <property type="molecule type" value="Genomic_DNA"/>
</dbReference>
<reference evidence="4" key="1">
    <citation type="submission" date="2021-02" db="EMBL/GenBank/DDBJ databases">
        <authorList>
            <person name="Nowell W R."/>
        </authorList>
    </citation>
    <scope>NUCLEOTIDE SEQUENCE</scope>
</reference>
<dbReference type="AlphaFoldDB" id="A0A8S3BET9"/>
<feature type="non-terminal residue" evidence="4">
    <location>
        <position position="80"/>
    </location>
</feature>